<dbReference type="Proteomes" id="UP001497644">
    <property type="component" value="Chromosome 10"/>
</dbReference>
<reference evidence="2" key="1">
    <citation type="submission" date="2024-04" db="EMBL/GenBank/DDBJ databases">
        <authorList>
            <consortium name="Molecular Ecology Group"/>
        </authorList>
    </citation>
    <scope>NUCLEOTIDE SEQUENCE</scope>
</reference>
<proteinExistence type="predicted"/>
<dbReference type="GO" id="GO:0003824">
    <property type="term" value="F:catalytic activity"/>
    <property type="evidence" value="ECO:0007669"/>
    <property type="project" value="InterPro"/>
</dbReference>
<name>A0AAV2N4D1_9HYME</name>
<keyword evidence="3" id="KW-1185">Reference proteome</keyword>
<dbReference type="InterPro" id="IPR005135">
    <property type="entry name" value="Endo/exonuclease/phosphatase"/>
</dbReference>
<dbReference type="PANTHER" id="PTHR33273">
    <property type="entry name" value="DOMAIN-CONTAINING PROTEIN, PUTATIVE-RELATED"/>
    <property type="match status" value="1"/>
</dbReference>
<evidence type="ECO:0000313" key="2">
    <source>
        <dbReference type="EMBL" id="CAL1674553.1"/>
    </source>
</evidence>
<dbReference type="AlphaFoldDB" id="A0AAV2N4D1"/>
<organism evidence="2 3">
    <name type="scientific">Lasius platythorax</name>
    <dbReference type="NCBI Taxonomy" id="488582"/>
    <lineage>
        <taxon>Eukaryota</taxon>
        <taxon>Metazoa</taxon>
        <taxon>Ecdysozoa</taxon>
        <taxon>Arthropoda</taxon>
        <taxon>Hexapoda</taxon>
        <taxon>Insecta</taxon>
        <taxon>Pterygota</taxon>
        <taxon>Neoptera</taxon>
        <taxon>Endopterygota</taxon>
        <taxon>Hymenoptera</taxon>
        <taxon>Apocrita</taxon>
        <taxon>Aculeata</taxon>
        <taxon>Formicoidea</taxon>
        <taxon>Formicidae</taxon>
        <taxon>Formicinae</taxon>
        <taxon>Lasius</taxon>
        <taxon>Lasius</taxon>
    </lineage>
</organism>
<evidence type="ECO:0000259" key="1">
    <source>
        <dbReference type="Pfam" id="PF14529"/>
    </source>
</evidence>
<dbReference type="Pfam" id="PF14529">
    <property type="entry name" value="Exo_endo_phos_2"/>
    <property type="match status" value="1"/>
</dbReference>
<sequence>MDRLNIIAIYRRSTGTVQRHKWKELFDIDTGQTKSLYVGDFNAHNTTWNCVQTDTNGDRLWEVTYNKDLICLNEDTMSRLGEVEQRSSNLDLMFASVNIADRGVCAQLNDTWANSTYASDHFPIELNIGTYIENYIKKSNRITTKRLSGKSTKMQLDIG</sequence>
<feature type="domain" description="Endonuclease/exonuclease/phosphatase" evidence="1">
    <location>
        <begin position="5"/>
        <end position="124"/>
    </location>
</feature>
<dbReference type="SUPFAM" id="SSF56219">
    <property type="entry name" value="DNase I-like"/>
    <property type="match status" value="1"/>
</dbReference>
<evidence type="ECO:0000313" key="3">
    <source>
        <dbReference type="Proteomes" id="UP001497644"/>
    </source>
</evidence>
<dbReference type="PANTHER" id="PTHR33273:SF4">
    <property type="entry name" value="ENDONUCLEASE_EXONUCLEASE_PHOSPHATASE DOMAIN-CONTAINING PROTEIN"/>
    <property type="match status" value="1"/>
</dbReference>
<protein>
    <recommendedName>
        <fullName evidence="1">Endonuclease/exonuclease/phosphatase domain-containing protein</fullName>
    </recommendedName>
</protein>
<dbReference type="InterPro" id="IPR036691">
    <property type="entry name" value="Endo/exonu/phosph_ase_sf"/>
</dbReference>
<dbReference type="EMBL" id="OZ034833">
    <property type="protein sequence ID" value="CAL1674553.1"/>
    <property type="molecule type" value="Genomic_DNA"/>
</dbReference>
<dbReference type="Gene3D" id="3.60.10.10">
    <property type="entry name" value="Endonuclease/exonuclease/phosphatase"/>
    <property type="match status" value="1"/>
</dbReference>
<accession>A0AAV2N4D1</accession>
<gene>
    <name evidence="2" type="ORF">LPLAT_LOCUS1141</name>
</gene>